<proteinExistence type="predicted"/>
<evidence type="ECO:0000256" key="2">
    <source>
        <dbReference type="ARBA" id="ARBA00023125"/>
    </source>
</evidence>
<dbReference type="InterPro" id="IPR009057">
    <property type="entry name" value="Homeodomain-like_sf"/>
</dbReference>
<evidence type="ECO:0000256" key="1">
    <source>
        <dbReference type="ARBA" id="ARBA00023015"/>
    </source>
</evidence>
<dbReference type="RefSeq" id="WP_046665478.1">
    <property type="nucleotide sequence ID" value="NZ_CCRH01000003.1"/>
</dbReference>
<name>A0A0T7FBW7_NEOGA</name>
<dbReference type="Gene3D" id="1.10.10.60">
    <property type="entry name" value="Homeodomain-like"/>
    <property type="match status" value="1"/>
</dbReference>
<keyword evidence="1" id="KW-0805">Transcription regulation</keyword>
<organism evidence="5 6">
    <name type="scientific">Neorhizobium galegae bv. officinalis</name>
    <dbReference type="NCBI Taxonomy" id="323656"/>
    <lineage>
        <taxon>Bacteria</taxon>
        <taxon>Pseudomonadati</taxon>
        <taxon>Pseudomonadota</taxon>
        <taxon>Alphaproteobacteria</taxon>
        <taxon>Hyphomicrobiales</taxon>
        <taxon>Rhizobiaceae</taxon>
        <taxon>Rhizobium/Agrobacterium group</taxon>
        <taxon>Neorhizobium</taxon>
    </lineage>
</organism>
<dbReference type="EMBL" id="CCRH01000003">
    <property type="protein sequence ID" value="CDZ32433.1"/>
    <property type="molecule type" value="Genomic_DNA"/>
</dbReference>
<dbReference type="Pfam" id="PF12833">
    <property type="entry name" value="HTH_18"/>
    <property type="match status" value="1"/>
</dbReference>
<dbReference type="PANTHER" id="PTHR43280">
    <property type="entry name" value="ARAC-FAMILY TRANSCRIPTIONAL REGULATOR"/>
    <property type="match status" value="1"/>
</dbReference>
<dbReference type="AlphaFoldDB" id="A0A0T7FBW7"/>
<gene>
    <name evidence="5" type="primary">pobR</name>
    <name evidence="5" type="ORF">NGAL_HAMBI1145_12040</name>
</gene>
<dbReference type="GO" id="GO:0003700">
    <property type="term" value="F:DNA-binding transcription factor activity"/>
    <property type="evidence" value="ECO:0007669"/>
    <property type="project" value="InterPro"/>
</dbReference>
<dbReference type="SMART" id="SM00342">
    <property type="entry name" value="HTH_ARAC"/>
    <property type="match status" value="1"/>
</dbReference>
<dbReference type="PROSITE" id="PS01124">
    <property type="entry name" value="HTH_ARAC_FAMILY_2"/>
    <property type="match status" value="1"/>
</dbReference>
<protein>
    <submittedName>
        <fullName evidence="5">Transcriptional regulator PobR</fullName>
    </submittedName>
</protein>
<sequence>MPDRKRLPPSPAPRPEAPVRAERFRAALQTRVLGRAGLGDAENFRALILEKGEAALRDGDELVLPLSGPVMGWIPWRDGMRLELGAGAQGTHLLLGASTLDRVLQRRAEASQLRFMVERSSFMRLGAGNSASDAVAACFTGILAETLRPGPMSAAVVESLLHILLVHLHRNLPAGHGAGAQPGAPKTLSSQFTALVESHFRKHWTVARYAGELGISRDRLNDICLRAYGRPPARLIRERQLLEARIYLASSPLSLGQVAGVLGFAGAAQFSRFFKSLQGQSPARYRLDLRRFSQVDASSQNALHAWP</sequence>
<evidence type="ECO:0000313" key="6">
    <source>
        <dbReference type="Proteomes" id="UP000046176"/>
    </source>
</evidence>
<dbReference type="PANTHER" id="PTHR43280:SF32">
    <property type="entry name" value="TRANSCRIPTIONAL REGULATORY PROTEIN"/>
    <property type="match status" value="1"/>
</dbReference>
<evidence type="ECO:0000313" key="5">
    <source>
        <dbReference type="EMBL" id="CDZ32433.1"/>
    </source>
</evidence>
<dbReference type="InterPro" id="IPR018060">
    <property type="entry name" value="HTH_AraC"/>
</dbReference>
<keyword evidence="2" id="KW-0238">DNA-binding</keyword>
<keyword evidence="3" id="KW-0804">Transcription</keyword>
<evidence type="ECO:0000259" key="4">
    <source>
        <dbReference type="PROSITE" id="PS01124"/>
    </source>
</evidence>
<reference evidence="5 6" key="1">
    <citation type="submission" date="2014-08" db="EMBL/GenBank/DDBJ databases">
        <authorList>
            <person name="Chen Y.-H."/>
        </authorList>
    </citation>
    <scope>NUCLEOTIDE SEQUENCE [LARGE SCALE GENOMIC DNA]</scope>
</reference>
<dbReference type="OrthoDB" id="9814125at2"/>
<dbReference type="GO" id="GO:0043565">
    <property type="term" value="F:sequence-specific DNA binding"/>
    <property type="evidence" value="ECO:0007669"/>
    <property type="project" value="InterPro"/>
</dbReference>
<evidence type="ECO:0000256" key="3">
    <source>
        <dbReference type="ARBA" id="ARBA00023163"/>
    </source>
</evidence>
<dbReference type="SUPFAM" id="SSF46689">
    <property type="entry name" value="Homeodomain-like"/>
    <property type="match status" value="1"/>
</dbReference>
<feature type="domain" description="HTH araC/xylS-type" evidence="4">
    <location>
        <begin position="190"/>
        <end position="288"/>
    </location>
</feature>
<accession>A0A0T7FBW7</accession>
<dbReference type="Proteomes" id="UP000046176">
    <property type="component" value="Unassembled WGS sequence"/>
</dbReference>